<evidence type="ECO:0000256" key="7">
    <source>
        <dbReference type="ARBA" id="ARBA00023136"/>
    </source>
</evidence>
<dbReference type="CDD" id="cd18578">
    <property type="entry name" value="ABC_6TM_Pgp_ABCB1_D2_like"/>
    <property type="match status" value="1"/>
</dbReference>
<dbReference type="CDD" id="cd18577">
    <property type="entry name" value="ABC_6TM_Pgp_ABCB1_D1_like"/>
    <property type="match status" value="1"/>
</dbReference>
<dbReference type="GO" id="GO:0016887">
    <property type="term" value="F:ATP hydrolysis activity"/>
    <property type="evidence" value="ECO:0007669"/>
    <property type="project" value="InterPro"/>
</dbReference>
<evidence type="ECO:0000313" key="13">
    <source>
        <dbReference type="Proteomes" id="UP000242519"/>
    </source>
</evidence>
<dbReference type="Pfam" id="PF00005">
    <property type="entry name" value="ABC_tran"/>
    <property type="match status" value="2"/>
</dbReference>
<feature type="transmembrane region" description="Helical" evidence="9">
    <location>
        <begin position="106"/>
        <end position="127"/>
    </location>
</feature>
<feature type="transmembrane region" description="Helical" evidence="9">
    <location>
        <begin position="1110"/>
        <end position="1128"/>
    </location>
</feature>
<evidence type="ECO:0000256" key="1">
    <source>
        <dbReference type="ARBA" id="ARBA00004141"/>
    </source>
</evidence>
<dbReference type="STRING" id="503106.A0A218Z076"/>
<feature type="transmembrane region" description="Helical" evidence="9">
    <location>
        <begin position="990"/>
        <end position="1008"/>
    </location>
</feature>
<gene>
    <name evidence="12" type="ORF">B2J93_5730</name>
</gene>
<keyword evidence="2" id="KW-0813">Transport</keyword>
<dbReference type="FunFam" id="3.40.50.300:FF:000604">
    <property type="entry name" value="ABC transporter B family member 28"/>
    <property type="match status" value="1"/>
</dbReference>
<accession>A0A218Z076</accession>
<dbReference type="PANTHER" id="PTHR43394">
    <property type="entry name" value="ATP-DEPENDENT PERMEASE MDL1, MITOCHONDRIAL"/>
    <property type="match status" value="1"/>
</dbReference>
<dbReference type="PROSITE" id="PS50893">
    <property type="entry name" value="ABC_TRANSPORTER_2"/>
    <property type="match status" value="2"/>
</dbReference>
<feature type="region of interest" description="Disordered" evidence="8">
    <location>
        <begin position="750"/>
        <end position="782"/>
    </location>
</feature>
<comment type="subcellular location">
    <subcellularLocation>
        <location evidence="1">Membrane</location>
        <topology evidence="1">Multi-pass membrane protein</topology>
    </subcellularLocation>
</comment>
<keyword evidence="5" id="KW-0067">ATP-binding</keyword>
<feature type="transmembrane region" description="Helical" evidence="9">
    <location>
        <begin position="1072"/>
        <end position="1098"/>
    </location>
</feature>
<dbReference type="GO" id="GO:0090374">
    <property type="term" value="P:oligopeptide export from mitochondrion"/>
    <property type="evidence" value="ECO:0007669"/>
    <property type="project" value="TreeGrafter"/>
</dbReference>
<dbReference type="OrthoDB" id="6500128at2759"/>
<dbReference type="GO" id="GO:0015421">
    <property type="term" value="F:ABC-type oligopeptide transporter activity"/>
    <property type="evidence" value="ECO:0007669"/>
    <property type="project" value="TreeGrafter"/>
</dbReference>
<dbReference type="PROSITE" id="PS50929">
    <property type="entry name" value="ABC_TM1F"/>
    <property type="match status" value="2"/>
</dbReference>
<dbReference type="InterPro" id="IPR027417">
    <property type="entry name" value="P-loop_NTPase"/>
</dbReference>
<sequence>MAVLSYRSSTSFEYPRDTSIMPGSPHGFTDELRRVDIDANGGTGNGKASWRSLFGFATRQHNAALAIAIFSTLISALLKPVAAIFYGKIFSVLTKFGLGTLSGGETINGISGWCTALAGLGAAAWIVEGTFLSSWMVFGELQAKSVREQMFVGMLDKEMEWYDLRQDGIGSLLIRIQTQIRELQLAVSQPMGFLVYEIFGTFAALGLAFYYSWALTLVIIATFPVAGAILFFVSMQLGPAIEAQKRELTRASKYANTAITAINTVKAYNGQDQEVWQYYNTIKNVATSYLVQARCNALQFGISKFVMVGLFVQGFWFGLVLVKQGMDPGGILTTFYACLAAMQAVETILPQWLVLVKGMSAGQTLKSIMSQMENGRVVTNMVGSYRPETCEGDIEVKGVSFAYPSNLHQNVLNNAEFFFPAGETTFIVGTSGSGKSTLGNLLMKYYEPVRGEILIDGNSIQTLASDWLRQNVSLVQQQSVLFNETVLQNIEFGRSEPVTRQDILRATRTADLEQTLLDLPDGLHTVVGSNGKSLSGGQQQRITLARARLRDAPIVILDEATSALDQKSRLKVTETVREWRKGKTTIVITHDVTQILDDEYVYVMEDGVVVQEGYSKKLAEKKHGTFASFFPAEQTPESYVMTASQRRASEPASPTAIPHPEELDERIPRQSRYMSKLFGMQDGSPSAFNRGLGPHRAQSLALGGGAAQAYALRADEIWSSPLPPSEDGIFQPFTSSTLRRTSLKEFLSPKAVHHQKKCEPMSSPNPQDEWSPPNLPPTKPKLRSQLPAITITTPDSPAPVEEIELEFQPPVLRRTGPGGPGNGEPETLRRIFGTIWPILKWHDRCFLVLGFGSALVVAGGTPAFAYVFAKLLQVYYMTENREAEALKWAISLLAIAIIDGVSTFVSHYSLEHSGQAWVNTLRVEALKRILAQPRSWFDQERNSPGKLNECLDRNAEEMRNLIGRFAGPIFTTFWMLKISVIWAFVISWKLSLVAVACAPVMYAVTRLFNWTSARWEDKCNHASDNTSSIFTETFANIRVVRALTLENHFKKKYNTATDITYRKGSFRAAYSGLLFGLSDTLSYFVTALIFYYGTIIITSDGVPVSSILEVVNLLLFGIANAVSMLNFVPQINTSRTTATHMLYLANLPPAPSPSNINSDQQKRLATPFPIVLSNLSFSYPTRPDFKTLDSVSLTFAAGTCTALVGPSGSGKSTIASLLLGLYPPDVAAGQSHPSLTFNSVPIEHCNISSLRAFISFVPQQCLLFPTTVLSNITYGLPPGSPFANIHAAMQAAQDVGIHEFIASLPSGYGTQIGEGGQGLSGGQAQRIAIARALVRRPKILILDEATSALDKVSAEAVKDTVRRLIERGRESAEGGTAVVIISHGLEMMRIADEVVVLEHGEIVERGAFEELRRRGGAFSRLVGLKRGDEVEAEHAKTMSPVKGRSRESWAAGRGFSA</sequence>
<evidence type="ECO:0000259" key="11">
    <source>
        <dbReference type="PROSITE" id="PS50929"/>
    </source>
</evidence>
<evidence type="ECO:0000256" key="8">
    <source>
        <dbReference type="SAM" id="MobiDB-lite"/>
    </source>
</evidence>
<evidence type="ECO:0000256" key="2">
    <source>
        <dbReference type="ARBA" id="ARBA00022448"/>
    </source>
</evidence>
<dbReference type="FunCoup" id="A0A218Z076">
    <property type="interactions" value="719"/>
</dbReference>
<comment type="caution">
    <text evidence="12">The sequence shown here is derived from an EMBL/GenBank/DDBJ whole genome shotgun (WGS) entry which is preliminary data.</text>
</comment>
<feature type="transmembrane region" description="Helical" evidence="9">
    <location>
        <begin position="217"/>
        <end position="237"/>
    </location>
</feature>
<evidence type="ECO:0000313" key="12">
    <source>
        <dbReference type="EMBL" id="OWP01447.1"/>
    </source>
</evidence>
<evidence type="ECO:0000259" key="10">
    <source>
        <dbReference type="PROSITE" id="PS50893"/>
    </source>
</evidence>
<evidence type="ECO:0000256" key="6">
    <source>
        <dbReference type="ARBA" id="ARBA00022989"/>
    </source>
</evidence>
<feature type="domain" description="ABC transmembrane type-1" evidence="11">
    <location>
        <begin position="848"/>
        <end position="1133"/>
    </location>
</feature>
<reference evidence="12 13" key="1">
    <citation type="submission" date="2017-04" db="EMBL/GenBank/DDBJ databases">
        <title>Draft genome sequence of Marssonina coronaria NL1: causal agent of apple blotch.</title>
        <authorList>
            <person name="Cheng Q."/>
        </authorList>
    </citation>
    <scope>NUCLEOTIDE SEQUENCE [LARGE SCALE GENOMIC DNA]</scope>
    <source>
        <strain evidence="12 13">NL1</strain>
    </source>
</reference>
<protein>
    <submittedName>
        <fullName evidence="12">ABC transporter</fullName>
    </submittedName>
</protein>
<dbReference type="FunFam" id="3.40.50.300:FF:001471">
    <property type="entry name" value="P-loop containing nucleoside triphosphate hydrolase protein"/>
    <property type="match status" value="1"/>
</dbReference>
<keyword evidence="13" id="KW-1185">Reference proteome</keyword>
<dbReference type="SUPFAM" id="SSF90123">
    <property type="entry name" value="ABC transporter transmembrane region"/>
    <property type="match status" value="2"/>
</dbReference>
<dbReference type="PANTHER" id="PTHR43394:SF15">
    <property type="entry name" value="ALPHA-FACTOR-TRANSPORTING ATPASE"/>
    <property type="match status" value="1"/>
</dbReference>
<keyword evidence="3 9" id="KW-0812">Transmembrane</keyword>
<feature type="transmembrane region" description="Helical" evidence="9">
    <location>
        <begin position="846"/>
        <end position="868"/>
    </location>
</feature>
<dbReference type="GO" id="GO:0005524">
    <property type="term" value="F:ATP binding"/>
    <property type="evidence" value="ECO:0007669"/>
    <property type="project" value="UniProtKB-KW"/>
</dbReference>
<feature type="domain" description="ABC transporter" evidence="10">
    <location>
        <begin position="1170"/>
        <end position="1424"/>
    </location>
</feature>
<organism evidence="12 13">
    <name type="scientific">Diplocarpon coronariae</name>
    <dbReference type="NCBI Taxonomy" id="2795749"/>
    <lineage>
        <taxon>Eukaryota</taxon>
        <taxon>Fungi</taxon>
        <taxon>Dikarya</taxon>
        <taxon>Ascomycota</taxon>
        <taxon>Pezizomycotina</taxon>
        <taxon>Leotiomycetes</taxon>
        <taxon>Helotiales</taxon>
        <taxon>Drepanopezizaceae</taxon>
        <taxon>Diplocarpon</taxon>
    </lineage>
</organism>
<dbReference type="InterPro" id="IPR036640">
    <property type="entry name" value="ABC1_TM_sf"/>
</dbReference>
<dbReference type="Proteomes" id="UP000242519">
    <property type="component" value="Unassembled WGS sequence"/>
</dbReference>
<evidence type="ECO:0000256" key="9">
    <source>
        <dbReference type="SAM" id="Phobius"/>
    </source>
</evidence>
<dbReference type="InterPro" id="IPR039421">
    <property type="entry name" value="Type_1_exporter"/>
</dbReference>
<dbReference type="Gene3D" id="3.40.50.300">
    <property type="entry name" value="P-loop containing nucleotide triphosphate hydrolases"/>
    <property type="match status" value="2"/>
</dbReference>
<dbReference type="PROSITE" id="PS00211">
    <property type="entry name" value="ABC_TRANSPORTER_1"/>
    <property type="match status" value="1"/>
</dbReference>
<dbReference type="EMBL" id="MZNU01000278">
    <property type="protein sequence ID" value="OWP01447.1"/>
    <property type="molecule type" value="Genomic_DNA"/>
</dbReference>
<dbReference type="InParanoid" id="A0A218Z076"/>
<feature type="transmembrane region" description="Helical" evidence="9">
    <location>
        <begin position="888"/>
        <end position="910"/>
    </location>
</feature>
<keyword evidence="7 9" id="KW-0472">Membrane</keyword>
<dbReference type="InterPro" id="IPR011527">
    <property type="entry name" value="ABC1_TM_dom"/>
</dbReference>
<feature type="domain" description="ABC transporter" evidence="10">
    <location>
        <begin position="394"/>
        <end position="631"/>
    </location>
</feature>
<proteinExistence type="predicted"/>
<feature type="transmembrane region" description="Helical" evidence="9">
    <location>
        <begin position="63"/>
        <end position="86"/>
    </location>
</feature>
<dbReference type="Pfam" id="PF00664">
    <property type="entry name" value="ABC_membrane"/>
    <property type="match status" value="2"/>
</dbReference>
<name>A0A218Z076_9HELO</name>
<evidence type="ECO:0000256" key="5">
    <source>
        <dbReference type="ARBA" id="ARBA00022840"/>
    </source>
</evidence>
<feature type="region of interest" description="Disordered" evidence="8">
    <location>
        <begin position="1433"/>
        <end position="1457"/>
    </location>
</feature>
<evidence type="ECO:0000256" key="3">
    <source>
        <dbReference type="ARBA" id="ARBA00022692"/>
    </source>
</evidence>
<feature type="transmembrane region" description="Helical" evidence="9">
    <location>
        <begin position="191"/>
        <end position="211"/>
    </location>
</feature>
<dbReference type="InterPro" id="IPR003439">
    <property type="entry name" value="ABC_transporter-like_ATP-bd"/>
</dbReference>
<dbReference type="Gene3D" id="1.20.1560.10">
    <property type="entry name" value="ABC transporter type 1, transmembrane domain"/>
    <property type="match status" value="2"/>
</dbReference>
<dbReference type="InterPro" id="IPR003593">
    <property type="entry name" value="AAA+_ATPase"/>
</dbReference>
<evidence type="ECO:0000256" key="4">
    <source>
        <dbReference type="ARBA" id="ARBA00022741"/>
    </source>
</evidence>
<keyword evidence="6 9" id="KW-1133">Transmembrane helix</keyword>
<feature type="transmembrane region" description="Helical" evidence="9">
    <location>
        <begin position="302"/>
        <end position="322"/>
    </location>
</feature>
<keyword evidence="4" id="KW-0547">Nucleotide-binding</keyword>
<feature type="domain" description="ABC transmembrane type-1" evidence="11">
    <location>
        <begin position="66"/>
        <end position="357"/>
    </location>
</feature>
<dbReference type="InterPro" id="IPR017871">
    <property type="entry name" value="ABC_transporter-like_CS"/>
</dbReference>
<dbReference type="SMART" id="SM00382">
    <property type="entry name" value="AAA"/>
    <property type="match status" value="2"/>
</dbReference>
<dbReference type="GO" id="GO:0005743">
    <property type="term" value="C:mitochondrial inner membrane"/>
    <property type="evidence" value="ECO:0007669"/>
    <property type="project" value="TreeGrafter"/>
</dbReference>
<dbReference type="SUPFAM" id="SSF52540">
    <property type="entry name" value="P-loop containing nucleoside triphosphate hydrolases"/>
    <property type="match status" value="2"/>
</dbReference>